<keyword evidence="6" id="KW-1185">Reference proteome</keyword>
<reference evidence="6" key="1">
    <citation type="submission" date="2019-06" db="EMBL/GenBank/DDBJ databases">
        <title>Draft genome sequence of the griseofulvin-producing fungus Xylaria cubensis strain G536.</title>
        <authorList>
            <person name="Mead M.E."/>
            <person name="Raja H.A."/>
            <person name="Steenwyk J.L."/>
            <person name="Knowles S.L."/>
            <person name="Oberlies N.H."/>
            <person name="Rokas A."/>
        </authorList>
    </citation>
    <scope>NUCLEOTIDE SEQUENCE [LARGE SCALE GENOMIC DNA]</scope>
    <source>
        <strain evidence="6">G536</strain>
    </source>
</reference>
<dbReference type="PANTHER" id="PTHR43674">
    <property type="entry name" value="NITRILASE C965.09-RELATED"/>
    <property type="match status" value="1"/>
</dbReference>
<dbReference type="SUPFAM" id="SSF50630">
    <property type="entry name" value="Acid proteases"/>
    <property type="match status" value="1"/>
</dbReference>
<evidence type="ECO:0000259" key="3">
    <source>
        <dbReference type="PROSITE" id="PS50263"/>
    </source>
</evidence>
<dbReference type="AlphaFoldDB" id="A0A553HW06"/>
<evidence type="ECO:0000313" key="5">
    <source>
        <dbReference type="EMBL" id="TRX92117.1"/>
    </source>
</evidence>
<dbReference type="Pfam" id="PF00795">
    <property type="entry name" value="CN_hydrolase"/>
    <property type="match status" value="1"/>
</dbReference>
<dbReference type="PANTHER" id="PTHR43674:SF16">
    <property type="entry name" value="CARBON-NITROGEN FAMILY, PUTATIVE (AFU_ORTHOLOGUE AFUA_5G02350)-RELATED"/>
    <property type="match status" value="1"/>
</dbReference>
<dbReference type="Gene3D" id="2.40.70.10">
    <property type="entry name" value="Acid Proteases"/>
    <property type="match status" value="2"/>
</dbReference>
<dbReference type="Gene3D" id="3.60.110.10">
    <property type="entry name" value="Carbon-nitrogen hydrolase"/>
    <property type="match status" value="1"/>
</dbReference>
<evidence type="ECO:0000313" key="6">
    <source>
        <dbReference type="Proteomes" id="UP000319160"/>
    </source>
</evidence>
<dbReference type="PROSITE" id="PS50263">
    <property type="entry name" value="CN_HYDROLASE"/>
    <property type="match status" value="1"/>
</dbReference>
<protein>
    <recommendedName>
        <fullName evidence="7">Peptidase A1 domain-containing protein</fullName>
    </recommendedName>
</protein>
<keyword evidence="2" id="KW-0732">Signal</keyword>
<evidence type="ECO:0000256" key="2">
    <source>
        <dbReference type="SAM" id="SignalP"/>
    </source>
</evidence>
<gene>
    <name evidence="5" type="ORF">FHL15_006984</name>
</gene>
<proteinExistence type="predicted"/>
<feature type="domain" description="Peptidase A1" evidence="4">
    <location>
        <begin position="54"/>
        <end position="328"/>
    </location>
</feature>
<dbReference type="InterPro" id="IPR003010">
    <property type="entry name" value="C-N_Hydrolase"/>
</dbReference>
<dbReference type="Proteomes" id="UP000319160">
    <property type="component" value="Unassembled WGS sequence"/>
</dbReference>
<evidence type="ECO:0000259" key="4">
    <source>
        <dbReference type="PROSITE" id="PS51767"/>
    </source>
</evidence>
<evidence type="ECO:0008006" key="7">
    <source>
        <dbReference type="Google" id="ProtNLM"/>
    </source>
</evidence>
<dbReference type="InterPro" id="IPR050345">
    <property type="entry name" value="Aliph_Amidase/BUP"/>
</dbReference>
<accession>A0A553HW06</accession>
<keyword evidence="1" id="KW-0378">Hydrolase</keyword>
<dbReference type="Pfam" id="PF00026">
    <property type="entry name" value="Asp"/>
    <property type="match status" value="1"/>
</dbReference>
<dbReference type="CDD" id="cd05471">
    <property type="entry name" value="pepsin_like"/>
    <property type="match status" value="1"/>
</dbReference>
<name>A0A553HW06_9PEZI</name>
<sequence>MTLSTVLASLALLALPVSAKQFAAIDAVQPDRILARATPTLTGSATATPRSGEYFGPVVIDGITYSVLYDTGSNALWIKNGTTVSGPGFSVTYGSGTVSGNVTSGTVSVAGSTVLNQRYGVATSWNPAYNGYDGILGLGKSSTQLGGYSTWMANAMPLYKQPLFAVNMPPTGSATYTFGYDDAAHENGPLSFKSTDSTNLWYPTITSFNIPANDTAMDCNIDSGTTDITVPSSIAYAFWNQVSTATTTDGQRWTFPCSNSGTVPNFSVTIGGVKYTVAAANTYFQDTPTHGVCGSRLQGRPSGCILGQPFFYSNYVAYHYGNTTVGLTGRNLSKSTFKMAPNHKIAVIQLHPKPLLPTQNFERAESFIRESAAQGCHLAVLPEYHLTSWVPDEPGFKDSCADSDIYLKKYQDLAKELNICIVPGTIIESQGDSLQNIAYFISSNGEIAGRYQKKNLWHPERRHLVSSAHEPHTAFDTPLGRVGLLICWDLAFPEAFRELIADGAQIICVPTFWSMRDVSDEGYALNSDGEALFLNNTVVARAFENTCAVVLVNAGGPPEKGEATSFAGLSQVAIPHIGALGRLGRAEGMSIVDLDMDVLRVAEENYKVREDMQAEGWHYAYTRIRDDTKL</sequence>
<dbReference type="InterPro" id="IPR036526">
    <property type="entry name" value="C-N_Hydrolase_sf"/>
</dbReference>
<feature type="chain" id="PRO_5021923584" description="Peptidase A1 domain-containing protein" evidence="2">
    <location>
        <begin position="20"/>
        <end position="630"/>
    </location>
</feature>
<organism evidence="5 6">
    <name type="scientific">Xylaria flabelliformis</name>
    <dbReference type="NCBI Taxonomy" id="2512241"/>
    <lineage>
        <taxon>Eukaryota</taxon>
        <taxon>Fungi</taxon>
        <taxon>Dikarya</taxon>
        <taxon>Ascomycota</taxon>
        <taxon>Pezizomycotina</taxon>
        <taxon>Sordariomycetes</taxon>
        <taxon>Xylariomycetidae</taxon>
        <taxon>Xylariales</taxon>
        <taxon>Xylariaceae</taxon>
        <taxon>Xylaria</taxon>
    </lineage>
</organism>
<dbReference type="CDD" id="cd07197">
    <property type="entry name" value="nitrilase"/>
    <property type="match status" value="1"/>
</dbReference>
<dbReference type="InterPro" id="IPR033121">
    <property type="entry name" value="PEPTIDASE_A1"/>
</dbReference>
<dbReference type="InterPro" id="IPR034164">
    <property type="entry name" value="Pepsin-like_dom"/>
</dbReference>
<dbReference type="GO" id="GO:0016811">
    <property type="term" value="F:hydrolase activity, acting on carbon-nitrogen (but not peptide) bonds, in linear amides"/>
    <property type="evidence" value="ECO:0007669"/>
    <property type="project" value="TreeGrafter"/>
</dbReference>
<dbReference type="InterPro" id="IPR021109">
    <property type="entry name" value="Peptidase_aspartic_dom_sf"/>
</dbReference>
<dbReference type="EMBL" id="VFLP01000039">
    <property type="protein sequence ID" value="TRX92117.1"/>
    <property type="molecule type" value="Genomic_DNA"/>
</dbReference>
<dbReference type="STRING" id="2512241.A0A553HW06"/>
<comment type="caution">
    <text evidence="5">The sequence shown here is derived from an EMBL/GenBank/DDBJ whole genome shotgun (WGS) entry which is preliminary data.</text>
</comment>
<feature type="domain" description="CN hydrolase" evidence="3">
    <location>
        <begin position="343"/>
        <end position="596"/>
    </location>
</feature>
<dbReference type="SUPFAM" id="SSF56317">
    <property type="entry name" value="Carbon-nitrogen hydrolase"/>
    <property type="match status" value="1"/>
</dbReference>
<feature type="signal peptide" evidence="2">
    <location>
        <begin position="1"/>
        <end position="19"/>
    </location>
</feature>
<evidence type="ECO:0000256" key="1">
    <source>
        <dbReference type="ARBA" id="ARBA00022801"/>
    </source>
</evidence>
<dbReference type="OrthoDB" id="412018at2759"/>
<dbReference type="PROSITE" id="PS51767">
    <property type="entry name" value="PEPTIDASE_A1"/>
    <property type="match status" value="1"/>
</dbReference>